<organism evidence="4 5">
    <name type="scientific">Stentor coeruleus</name>
    <dbReference type="NCBI Taxonomy" id="5963"/>
    <lineage>
        <taxon>Eukaryota</taxon>
        <taxon>Sar</taxon>
        <taxon>Alveolata</taxon>
        <taxon>Ciliophora</taxon>
        <taxon>Postciliodesmatophora</taxon>
        <taxon>Heterotrichea</taxon>
        <taxon>Heterotrichida</taxon>
        <taxon>Stentoridae</taxon>
        <taxon>Stentor</taxon>
    </lineage>
</organism>
<proteinExistence type="predicted"/>
<dbReference type="EMBL" id="MPUH01001360">
    <property type="protein sequence ID" value="OMJ68249.1"/>
    <property type="molecule type" value="Genomic_DNA"/>
</dbReference>
<evidence type="ECO:0000313" key="4">
    <source>
        <dbReference type="EMBL" id="OMJ68249.1"/>
    </source>
</evidence>
<comment type="caution">
    <text evidence="4">The sequence shown here is derived from an EMBL/GenBank/DDBJ whole genome shotgun (WGS) entry which is preliminary data.</text>
</comment>
<comment type="subcellular location">
    <subcellularLocation>
        <location evidence="1">Nucleus</location>
    </subcellularLocation>
</comment>
<dbReference type="InterPro" id="IPR002130">
    <property type="entry name" value="Cyclophilin-type_PPIase_dom"/>
</dbReference>
<dbReference type="PANTHER" id="PTHR45625">
    <property type="entry name" value="PEPTIDYL-PROLYL CIS-TRANS ISOMERASE-RELATED"/>
    <property type="match status" value="1"/>
</dbReference>
<dbReference type="OrthoDB" id="442970at2759"/>
<evidence type="ECO:0000313" key="5">
    <source>
        <dbReference type="Proteomes" id="UP000187209"/>
    </source>
</evidence>
<dbReference type="SUPFAM" id="SSF50891">
    <property type="entry name" value="Cyclophilin-like"/>
    <property type="match status" value="1"/>
</dbReference>
<dbReference type="GO" id="GO:0003755">
    <property type="term" value="F:peptidyl-prolyl cis-trans isomerase activity"/>
    <property type="evidence" value="ECO:0007669"/>
    <property type="project" value="InterPro"/>
</dbReference>
<sequence length="463" mass="53180">MSNRYVLEPPTSGKVILRTTHGEIHIELWTREAPLACRNFIQLCMEGYFDNTPFYRVILGFMVQVGPETSNESIYGGPFKDEFHSRLKFAHRGIVAMANSKSNDNKSHFFITVDKAPYLDRKNTIFGKVPNNTIYNVIRISEAEVDHNDRPLMLPQIISTEIIINPFDDIIPREKISTISNPISQTSTKIPKAKVIISYDNDDDLDDDFKPVSIKAIKSSHDTLDDTCLSKDLAEIQQALETKTHQHKKQRNEILDSGSDEDFDLKMKKQVLAQKDIFVEDQPASLNIGDYKVSFKPGKTIITKVNAEKEFDDLKKNLQLKFKKKPLGTNNPMIEKEIQEETTFLSPLQKIKYNFYQHNKKTKGREKETLSKLDDFVGKIKQTQDKKDWLSNRLKFSVDSTRAFAFNKELPSKIVNNDDDDRIVVDPTKRLKKFNEDQISSLNSLEQALSIENLMKISSPQNK</sequence>
<dbReference type="Pfam" id="PF00160">
    <property type="entry name" value="Pro_isomerase"/>
    <property type="match status" value="1"/>
</dbReference>
<dbReference type="PROSITE" id="PS50072">
    <property type="entry name" value="CSA_PPIASE_2"/>
    <property type="match status" value="1"/>
</dbReference>
<evidence type="ECO:0000256" key="1">
    <source>
        <dbReference type="ARBA" id="ARBA00004123"/>
    </source>
</evidence>
<gene>
    <name evidence="4" type="ORF">SteCoe_34349</name>
</gene>
<dbReference type="InterPro" id="IPR029000">
    <property type="entry name" value="Cyclophilin-like_dom_sf"/>
</dbReference>
<dbReference type="PANTHER" id="PTHR45625:SF6">
    <property type="entry name" value="SPLICEOSOME-ASSOCIATED PROTEIN CWC27 HOMOLOG"/>
    <property type="match status" value="1"/>
</dbReference>
<evidence type="ECO:0000256" key="2">
    <source>
        <dbReference type="ARBA" id="ARBA00023242"/>
    </source>
</evidence>
<feature type="domain" description="PPIase cyclophilin-type" evidence="3">
    <location>
        <begin position="22"/>
        <end position="162"/>
    </location>
</feature>
<protein>
    <recommendedName>
        <fullName evidence="3">PPIase cyclophilin-type domain-containing protein</fullName>
    </recommendedName>
</protein>
<dbReference type="AlphaFoldDB" id="A0A1R2AUP0"/>
<reference evidence="4 5" key="1">
    <citation type="submission" date="2016-11" db="EMBL/GenBank/DDBJ databases">
        <title>The macronuclear genome of Stentor coeruleus: a giant cell with tiny introns.</title>
        <authorList>
            <person name="Slabodnick M."/>
            <person name="Ruby J.G."/>
            <person name="Reiff S.B."/>
            <person name="Swart E.C."/>
            <person name="Gosai S."/>
            <person name="Prabakaran S."/>
            <person name="Witkowska E."/>
            <person name="Larue G.E."/>
            <person name="Fisher S."/>
            <person name="Freeman R.M."/>
            <person name="Gunawardena J."/>
            <person name="Chu W."/>
            <person name="Stover N.A."/>
            <person name="Gregory B.D."/>
            <person name="Nowacki M."/>
            <person name="Derisi J."/>
            <person name="Roy S.W."/>
            <person name="Marshall W.F."/>
            <person name="Sood P."/>
        </authorList>
    </citation>
    <scope>NUCLEOTIDE SEQUENCE [LARGE SCALE GENOMIC DNA]</scope>
    <source>
        <strain evidence="4">WM001</strain>
    </source>
</reference>
<dbReference type="InterPro" id="IPR044666">
    <property type="entry name" value="Cyclophilin_A-like"/>
</dbReference>
<name>A0A1R2AUP0_9CILI</name>
<dbReference type="PRINTS" id="PR00153">
    <property type="entry name" value="CSAPPISMRASE"/>
</dbReference>
<dbReference type="Proteomes" id="UP000187209">
    <property type="component" value="Unassembled WGS sequence"/>
</dbReference>
<dbReference type="GO" id="GO:0071013">
    <property type="term" value="C:catalytic step 2 spliceosome"/>
    <property type="evidence" value="ECO:0007669"/>
    <property type="project" value="TreeGrafter"/>
</dbReference>
<accession>A0A1R2AUP0</accession>
<keyword evidence="5" id="KW-1185">Reference proteome</keyword>
<evidence type="ECO:0000259" key="3">
    <source>
        <dbReference type="PROSITE" id="PS50072"/>
    </source>
</evidence>
<keyword evidence="2" id="KW-0539">Nucleus</keyword>
<dbReference type="Gene3D" id="2.40.100.10">
    <property type="entry name" value="Cyclophilin-like"/>
    <property type="match status" value="1"/>
</dbReference>